<dbReference type="PROSITE" id="PS00109">
    <property type="entry name" value="PROTEIN_KINASE_TYR"/>
    <property type="match status" value="1"/>
</dbReference>
<dbReference type="InterPro" id="IPR018934">
    <property type="entry name" value="RIO_dom"/>
</dbReference>
<evidence type="ECO:0000259" key="13">
    <source>
        <dbReference type="SMART" id="SM00090"/>
    </source>
</evidence>
<keyword evidence="3" id="KW-0723">Serine/threonine-protein kinase</keyword>
<dbReference type="EC" id="2.7.11.1" evidence="2"/>
<dbReference type="PANTHER" id="PTHR45723">
    <property type="entry name" value="SERINE/THREONINE-PROTEIN KINASE RIO1"/>
    <property type="match status" value="1"/>
</dbReference>
<evidence type="ECO:0000256" key="10">
    <source>
        <dbReference type="ARBA" id="ARBA00047899"/>
    </source>
</evidence>
<dbReference type="InterPro" id="IPR051272">
    <property type="entry name" value="RIO-type_Ser/Thr_kinase"/>
</dbReference>
<evidence type="ECO:0000256" key="5">
    <source>
        <dbReference type="ARBA" id="ARBA00022723"/>
    </source>
</evidence>
<protein>
    <recommendedName>
        <fullName evidence="2">non-specific serine/threonine protein kinase</fullName>
        <ecNumber evidence="2">2.7.11.1</ecNumber>
    </recommendedName>
</protein>
<keyword evidence="4" id="KW-0808">Transferase</keyword>
<name>A0ABQ6MJ57_9STRA</name>
<dbReference type="SMART" id="SM00726">
    <property type="entry name" value="UIM"/>
    <property type="match status" value="2"/>
</dbReference>
<dbReference type="PROSITE" id="PS50330">
    <property type="entry name" value="UIM"/>
    <property type="match status" value="1"/>
</dbReference>
<dbReference type="SUPFAM" id="SSF56112">
    <property type="entry name" value="Protein kinase-like (PK-like)"/>
    <property type="match status" value="1"/>
</dbReference>
<feature type="region of interest" description="Disordered" evidence="12">
    <location>
        <begin position="555"/>
        <end position="607"/>
    </location>
</feature>
<proteinExistence type="inferred from homology"/>
<dbReference type="EMBL" id="BRYB01000313">
    <property type="protein sequence ID" value="GMI27545.1"/>
    <property type="molecule type" value="Genomic_DNA"/>
</dbReference>
<comment type="similarity">
    <text evidence="1">Belongs to the protein kinase superfamily. RIO-type Ser/Thr kinase family.</text>
</comment>
<dbReference type="PROSITE" id="PS01245">
    <property type="entry name" value="RIO1"/>
    <property type="match status" value="1"/>
</dbReference>
<keyword evidence="9" id="KW-0460">Magnesium</keyword>
<evidence type="ECO:0000256" key="12">
    <source>
        <dbReference type="SAM" id="MobiDB-lite"/>
    </source>
</evidence>
<comment type="caution">
    <text evidence="14">The sequence shown here is derived from an EMBL/GenBank/DDBJ whole genome shotgun (WGS) entry which is preliminary data.</text>
</comment>
<feature type="domain" description="RIO kinase" evidence="13">
    <location>
        <begin position="280"/>
        <end position="549"/>
    </location>
</feature>
<dbReference type="InterPro" id="IPR011009">
    <property type="entry name" value="Kinase-like_dom_sf"/>
</dbReference>
<evidence type="ECO:0000256" key="11">
    <source>
        <dbReference type="ARBA" id="ARBA00048679"/>
    </source>
</evidence>
<evidence type="ECO:0000256" key="2">
    <source>
        <dbReference type="ARBA" id="ARBA00012513"/>
    </source>
</evidence>
<evidence type="ECO:0000256" key="8">
    <source>
        <dbReference type="ARBA" id="ARBA00022840"/>
    </source>
</evidence>
<dbReference type="Pfam" id="PF01163">
    <property type="entry name" value="RIO1"/>
    <property type="match status" value="2"/>
</dbReference>
<feature type="compositionally biased region" description="Low complexity" evidence="12">
    <location>
        <begin position="49"/>
        <end position="65"/>
    </location>
</feature>
<keyword evidence="6" id="KW-0547">Nucleotide-binding</keyword>
<keyword evidence="5" id="KW-0479">Metal-binding</keyword>
<comment type="catalytic activity">
    <reaction evidence="11">
        <text>L-seryl-[protein] + ATP = O-phospho-L-seryl-[protein] + ADP + H(+)</text>
        <dbReference type="Rhea" id="RHEA:17989"/>
        <dbReference type="Rhea" id="RHEA-COMP:9863"/>
        <dbReference type="Rhea" id="RHEA-COMP:11604"/>
        <dbReference type="ChEBI" id="CHEBI:15378"/>
        <dbReference type="ChEBI" id="CHEBI:29999"/>
        <dbReference type="ChEBI" id="CHEBI:30616"/>
        <dbReference type="ChEBI" id="CHEBI:83421"/>
        <dbReference type="ChEBI" id="CHEBI:456216"/>
        <dbReference type="EC" id="2.7.11.1"/>
    </reaction>
</comment>
<evidence type="ECO:0000313" key="14">
    <source>
        <dbReference type="EMBL" id="GMI27545.1"/>
    </source>
</evidence>
<dbReference type="Proteomes" id="UP001165060">
    <property type="component" value="Unassembled WGS sequence"/>
</dbReference>
<feature type="compositionally biased region" description="Low complexity" evidence="12">
    <location>
        <begin position="1"/>
        <end position="24"/>
    </location>
</feature>
<feature type="region of interest" description="Disordered" evidence="12">
    <location>
        <begin position="262"/>
        <end position="291"/>
    </location>
</feature>
<dbReference type="SMART" id="SM00090">
    <property type="entry name" value="RIO"/>
    <property type="match status" value="1"/>
</dbReference>
<evidence type="ECO:0000256" key="1">
    <source>
        <dbReference type="ARBA" id="ARBA00009196"/>
    </source>
</evidence>
<evidence type="ECO:0000256" key="7">
    <source>
        <dbReference type="ARBA" id="ARBA00022777"/>
    </source>
</evidence>
<gene>
    <name evidence="14" type="ORF">TeGR_g13135</name>
</gene>
<sequence length="643" mass="68260">MSSTSPWSVSSPASGNSPAPSFASIVGSQSIAAPPPPTPVGSLSEEEQLQLALAISASEADAPVPAEAPVPAPAQPPPQATEDADLKLALRLQALETPPPPSAADEAASLALALSLEAEDRSRYAAFSRRHKPQRGSHEKVTVAYARPAAPPPAGAAERFAADDYERYSVLYGEQDRREEAAAAAGGGATFRMNGGGASAFRRSGAGGQAVVDAKTGEARGTKHDKALAMERAGDELLEGRGGGDVGRANVGPKAVAKYRTAQKSKVKGLESAGHGRAGGREGGRTNDGGLDESVRRIFQKAVNAGVCDEVHGCVKEGKEGLVFYARRGEGGGGEAHLAVKVFKRIQDFKNRGAYVDGDPRFFKKKFSEYDRHAQVGVWANKEFRNLHRSFLAGVCCPRPVSCKDNVLFMNFLGLDGWPAPTLKEVADSNLQKKKKMQGYYVEVLVALKRLFVCAQLVHGDLSEYNILLAPSEQVRAQVSSDADVDLDGDDAMKCGAKRVVLIDFAQAVSVHHPDSRSLLARDCSRVNAFFKGAGTVLGDEEAVEFVTNSDWQDVGGEEEEVQEESAAGADEQADEDGWTTVSGSAGTLDASEAPSETTSVTKSKWRHRAANLRDRVVQDELVALLLSKANKDGGRQEEALLV</sequence>
<dbReference type="Gene3D" id="1.10.510.10">
    <property type="entry name" value="Transferase(Phosphotransferase) domain 1"/>
    <property type="match status" value="1"/>
</dbReference>
<feature type="region of interest" description="Disordered" evidence="12">
    <location>
        <begin position="125"/>
        <end position="155"/>
    </location>
</feature>
<keyword evidence="15" id="KW-1185">Reference proteome</keyword>
<accession>A0ABQ6MJ57</accession>
<dbReference type="InterPro" id="IPR018935">
    <property type="entry name" value="RIO_kinase_CS"/>
</dbReference>
<reference evidence="14 15" key="1">
    <citation type="journal article" date="2023" name="Commun. Biol.">
        <title>Genome analysis of Parmales, the sister group of diatoms, reveals the evolutionary specialization of diatoms from phago-mixotrophs to photoautotrophs.</title>
        <authorList>
            <person name="Ban H."/>
            <person name="Sato S."/>
            <person name="Yoshikawa S."/>
            <person name="Yamada K."/>
            <person name="Nakamura Y."/>
            <person name="Ichinomiya M."/>
            <person name="Sato N."/>
            <person name="Blanc-Mathieu R."/>
            <person name="Endo H."/>
            <person name="Kuwata A."/>
            <person name="Ogata H."/>
        </authorList>
    </citation>
    <scope>NUCLEOTIDE SEQUENCE [LARGE SCALE GENOMIC DNA]</scope>
</reference>
<evidence type="ECO:0000256" key="4">
    <source>
        <dbReference type="ARBA" id="ARBA00022679"/>
    </source>
</evidence>
<organism evidence="14 15">
    <name type="scientific">Tetraparma gracilis</name>
    <dbReference type="NCBI Taxonomy" id="2962635"/>
    <lineage>
        <taxon>Eukaryota</taxon>
        <taxon>Sar</taxon>
        <taxon>Stramenopiles</taxon>
        <taxon>Ochrophyta</taxon>
        <taxon>Bolidophyceae</taxon>
        <taxon>Parmales</taxon>
        <taxon>Triparmaceae</taxon>
        <taxon>Tetraparma</taxon>
    </lineage>
</organism>
<evidence type="ECO:0000313" key="15">
    <source>
        <dbReference type="Proteomes" id="UP001165060"/>
    </source>
</evidence>
<feature type="region of interest" description="Disordered" evidence="12">
    <location>
        <begin position="1"/>
        <end position="86"/>
    </location>
</feature>
<dbReference type="InterPro" id="IPR003903">
    <property type="entry name" value="UIM_dom"/>
</dbReference>
<comment type="catalytic activity">
    <reaction evidence="10">
        <text>L-threonyl-[protein] + ATP = O-phospho-L-threonyl-[protein] + ADP + H(+)</text>
        <dbReference type="Rhea" id="RHEA:46608"/>
        <dbReference type="Rhea" id="RHEA-COMP:11060"/>
        <dbReference type="Rhea" id="RHEA-COMP:11605"/>
        <dbReference type="ChEBI" id="CHEBI:15378"/>
        <dbReference type="ChEBI" id="CHEBI:30013"/>
        <dbReference type="ChEBI" id="CHEBI:30616"/>
        <dbReference type="ChEBI" id="CHEBI:61977"/>
        <dbReference type="ChEBI" id="CHEBI:456216"/>
        <dbReference type="EC" id="2.7.11.1"/>
    </reaction>
</comment>
<evidence type="ECO:0000256" key="9">
    <source>
        <dbReference type="ARBA" id="ARBA00022842"/>
    </source>
</evidence>
<evidence type="ECO:0000256" key="6">
    <source>
        <dbReference type="ARBA" id="ARBA00022741"/>
    </source>
</evidence>
<dbReference type="InterPro" id="IPR008266">
    <property type="entry name" value="Tyr_kinase_AS"/>
</dbReference>
<dbReference type="InterPro" id="IPR000687">
    <property type="entry name" value="RIO_kinase"/>
</dbReference>
<dbReference type="Gene3D" id="3.30.200.20">
    <property type="entry name" value="Phosphorylase Kinase, domain 1"/>
    <property type="match status" value="1"/>
</dbReference>
<feature type="compositionally biased region" description="Pro residues" evidence="12">
    <location>
        <begin position="66"/>
        <end position="79"/>
    </location>
</feature>
<keyword evidence="7" id="KW-0418">Kinase</keyword>
<evidence type="ECO:0000256" key="3">
    <source>
        <dbReference type="ARBA" id="ARBA00022527"/>
    </source>
</evidence>
<keyword evidence="8" id="KW-0067">ATP-binding</keyword>